<reference evidence="3 4" key="1">
    <citation type="submission" date="2014-04" db="EMBL/GenBank/DDBJ databases">
        <authorList>
            <consortium name="DOE Joint Genome Institute"/>
            <person name="Kuo A."/>
            <person name="Kohler A."/>
            <person name="Jargeat P."/>
            <person name="Nagy L.G."/>
            <person name="Floudas D."/>
            <person name="Copeland A."/>
            <person name="Barry K.W."/>
            <person name="Cichocki N."/>
            <person name="Veneault-Fourrey C."/>
            <person name="LaButti K."/>
            <person name="Lindquist E.A."/>
            <person name="Lipzen A."/>
            <person name="Lundell T."/>
            <person name="Morin E."/>
            <person name="Murat C."/>
            <person name="Sun H."/>
            <person name="Tunlid A."/>
            <person name="Henrissat B."/>
            <person name="Grigoriev I.V."/>
            <person name="Hibbett D.S."/>
            <person name="Martin F."/>
            <person name="Nordberg H.P."/>
            <person name="Cantor M.N."/>
            <person name="Hua S.X."/>
        </authorList>
    </citation>
    <scope>NUCLEOTIDE SEQUENCE [LARGE SCALE GENOMIC DNA]</scope>
    <source>
        <strain evidence="3 4">Ve08.2h10</strain>
    </source>
</reference>
<evidence type="ECO:0000256" key="1">
    <source>
        <dbReference type="SAM" id="MobiDB-lite"/>
    </source>
</evidence>
<feature type="domain" description="WKF" evidence="2">
    <location>
        <begin position="29"/>
        <end position="89"/>
    </location>
</feature>
<dbReference type="HOGENOM" id="CLU_091382_2_0_1"/>
<evidence type="ECO:0000313" key="4">
    <source>
        <dbReference type="Proteomes" id="UP000054538"/>
    </source>
</evidence>
<dbReference type="OrthoDB" id="10261563at2759"/>
<keyword evidence="4" id="KW-1185">Reference proteome</keyword>
<feature type="non-terminal residue" evidence="3">
    <location>
        <position position="129"/>
    </location>
</feature>
<dbReference type="Pfam" id="PF10180">
    <property type="entry name" value="WKF"/>
    <property type="match status" value="1"/>
</dbReference>
<dbReference type="STRING" id="930991.A0A0D0EA57"/>
<dbReference type="AlphaFoldDB" id="A0A0D0EA57"/>
<feature type="non-terminal residue" evidence="3">
    <location>
        <position position="1"/>
    </location>
</feature>
<evidence type="ECO:0000259" key="2">
    <source>
        <dbReference type="Pfam" id="PF10180"/>
    </source>
</evidence>
<organism evidence="3 4">
    <name type="scientific">Paxillus rubicundulus Ve08.2h10</name>
    <dbReference type="NCBI Taxonomy" id="930991"/>
    <lineage>
        <taxon>Eukaryota</taxon>
        <taxon>Fungi</taxon>
        <taxon>Dikarya</taxon>
        <taxon>Basidiomycota</taxon>
        <taxon>Agaricomycotina</taxon>
        <taxon>Agaricomycetes</taxon>
        <taxon>Agaricomycetidae</taxon>
        <taxon>Boletales</taxon>
        <taxon>Paxilineae</taxon>
        <taxon>Paxillaceae</taxon>
        <taxon>Paxillus</taxon>
    </lineage>
</organism>
<evidence type="ECO:0000313" key="3">
    <source>
        <dbReference type="EMBL" id="KIL00005.1"/>
    </source>
</evidence>
<dbReference type="PANTHER" id="PTHR22306">
    <property type="entry name" value="CHROMOSOME 7 OPEN READING FRAME 50"/>
    <property type="match status" value="1"/>
</dbReference>
<feature type="compositionally biased region" description="Basic and acidic residues" evidence="1">
    <location>
        <begin position="106"/>
        <end position="119"/>
    </location>
</feature>
<accession>A0A0D0EA57</accession>
<dbReference type="PANTHER" id="PTHR22306:SF2">
    <property type="entry name" value="CHROMOSOME 7 OPEN READING FRAME 50"/>
    <property type="match status" value="1"/>
</dbReference>
<gene>
    <name evidence="3" type="ORF">PAXRUDRAFT_68114</name>
</gene>
<feature type="region of interest" description="Disordered" evidence="1">
    <location>
        <begin position="95"/>
        <end position="119"/>
    </location>
</feature>
<sequence>KKKRHHDLPFPDPSKDGSLAEQNRKALSYAYQRFLDPQSWKFNKARQNWLIRHVWSENAIPEIYVPLLTKYFADIRGSARQKLIDSCNSKISSPAVAPVEGAQLHDSTDAKESSAHPTAERARSLLQAL</sequence>
<reference evidence="4" key="2">
    <citation type="submission" date="2015-01" db="EMBL/GenBank/DDBJ databases">
        <title>Evolutionary Origins and Diversification of the Mycorrhizal Mutualists.</title>
        <authorList>
            <consortium name="DOE Joint Genome Institute"/>
            <consortium name="Mycorrhizal Genomics Consortium"/>
            <person name="Kohler A."/>
            <person name="Kuo A."/>
            <person name="Nagy L.G."/>
            <person name="Floudas D."/>
            <person name="Copeland A."/>
            <person name="Barry K.W."/>
            <person name="Cichocki N."/>
            <person name="Veneault-Fourrey C."/>
            <person name="LaButti K."/>
            <person name="Lindquist E.A."/>
            <person name="Lipzen A."/>
            <person name="Lundell T."/>
            <person name="Morin E."/>
            <person name="Murat C."/>
            <person name="Riley R."/>
            <person name="Ohm R."/>
            <person name="Sun H."/>
            <person name="Tunlid A."/>
            <person name="Henrissat B."/>
            <person name="Grigoriev I.V."/>
            <person name="Hibbett D.S."/>
            <person name="Martin F."/>
        </authorList>
    </citation>
    <scope>NUCLEOTIDE SEQUENCE [LARGE SCALE GENOMIC DNA]</scope>
    <source>
        <strain evidence="4">Ve08.2h10</strain>
    </source>
</reference>
<protein>
    <submittedName>
        <fullName evidence="3">Unplaced genomic scaffold scaffold_22, whole genome shotgun sequence</fullName>
    </submittedName>
</protein>
<dbReference type="Proteomes" id="UP000054538">
    <property type="component" value="Unassembled WGS sequence"/>
</dbReference>
<dbReference type="InParanoid" id="A0A0D0EA57"/>
<dbReference type="InterPro" id="IPR019327">
    <property type="entry name" value="WKF"/>
</dbReference>
<name>A0A0D0EA57_9AGAM</name>
<proteinExistence type="predicted"/>
<dbReference type="EMBL" id="KN824844">
    <property type="protein sequence ID" value="KIL00005.1"/>
    <property type="molecule type" value="Genomic_DNA"/>
</dbReference>